<evidence type="ECO:0000313" key="2">
    <source>
        <dbReference type="Proteomes" id="UP001321804"/>
    </source>
</evidence>
<accession>A0AAU9CR63</accession>
<dbReference type="EMBL" id="AP026801">
    <property type="protein sequence ID" value="BDR56407.1"/>
    <property type="molecule type" value="Genomic_DNA"/>
</dbReference>
<keyword evidence="2" id="KW-1185">Reference proteome</keyword>
<gene>
    <name evidence="1" type="ORF">KIMC2_09690</name>
</gene>
<evidence type="ECO:0000313" key="1">
    <source>
        <dbReference type="EMBL" id="BDR56407.1"/>
    </source>
</evidence>
<dbReference type="Gene3D" id="3.80.10.10">
    <property type="entry name" value="Ribonuclease Inhibitor"/>
    <property type="match status" value="2"/>
</dbReference>
<dbReference type="Proteomes" id="UP001321804">
    <property type="component" value="Chromosome"/>
</dbReference>
<dbReference type="Pfam" id="PF03382">
    <property type="entry name" value="DUF285"/>
    <property type="match status" value="3"/>
</dbReference>
<sequence length="1182" mass="131301">MSWKKVRLPFLFIIGLMVLLAFSRFMPKDNSRASGLPYIQSKNSADLSNSSTQNGKLVSQERRRIEPRILGSVVKTNDFRLKVDSQVNSSNQPFEVLDWDSIPDVNDGYLVQRTTDPTIPATDVGWTNPPTNYGKQVKILNVYPPGGNFLQAWMNQDNGSGQPVSMGLIEVTPVLLSDFNQNPNGYLKDSSGKYLYDGIYFGSEDDNGGWVAGVNDLTALSQSAVADFGETGRSVIFGHDTISYWNHQYFNTFANKLGLLLGSRLPPNYTTNSLDTVDLLVGSTKVQFEQDGFLNRYPYNMDPSFTYTIQASHTSGQYYTYNQGGTRWMKFQTPLTFGGKPDGRVFDTGLVYDDQHNLIGDNNYYLVTKNNYAMIQTGNITGACTPDEAKIIANMLYYTSTLNTTTHGEDHTVKDNAAPNMPWANVTTDSSKATINVGASDQGTDYFYRVKAKTASTTKYSDVVRSTVTSGVKGYIYQIDDNPNGVVTPVKNANGEVTNINLMPDGTGVATLNVTRNDGAGKYLHVLAVDNNNNYDLARTQTINLGNYLWWNVDSAGNLTIYPHELNLNVDYVLDQYGNKRWPWFDQVSKVKKAIIKPGVSARSSLKELFSSLYNMTIIEGLELIDTSNVTDMSKMFSYCRLLTQVDVSKLKTGKVTDMSYMFYQCNVLPVIDVSGFDTSQVTNMYEMFEYCGAVETLAVNSWNTSNVTNMRELFCYCGNLKNLDVTNFNTSKVLTMQSMFNGCSKLTSIDVTKFDTGQVTDMSGMFIDCSSLTNLDVTHFDTKNVTTMDSMFSDCSRLTSLDVTKFNTSKVHGMAGMFTSCSSLTSLDVTKFDTSQVGNMYNMFQNCSSLTSVDVTHFNTSKASNFQKMFDGCTNLKDLDVSHFDTSQSEGFIYMFRNCSSLKVLDVSHFVTSNAIQFVSMFENCSSLTSLDLSLFDTSRCINQGDFLKNTPALWKLTLGPKCNLVLKPVGTMMTDPTPGTEIEDLVNQSPVYYCTSPRWQLVDVAKGGDDHNALGDFKTAAQIYSDSGIVHTDTRTYVWDQSGKQTLTTTSYIEFGSHQSSEKIDYHSSAQNFSEYDNRNVRQGKTWKIEAAVSKKMQLDTDSTKIIGGNPLWFNDTGTGSQYNLTTIAQPVYTGTAGTGYQETNSIPWSLDFKAKPVDIPTHGHYTGQVTFTLVNTSGI</sequence>
<name>A0AAU9CR63_9LACO</name>
<dbReference type="AlphaFoldDB" id="A0AAU9CR63"/>
<dbReference type="InterPro" id="IPR032675">
    <property type="entry name" value="LRR_dom_sf"/>
</dbReference>
<dbReference type="InterPro" id="IPR005046">
    <property type="entry name" value="DUF285"/>
</dbReference>
<organism evidence="1 2">
    <name type="scientific">Xylocopilactobacillus apis</name>
    <dbReference type="NCBI Taxonomy" id="2932183"/>
    <lineage>
        <taxon>Bacteria</taxon>
        <taxon>Bacillati</taxon>
        <taxon>Bacillota</taxon>
        <taxon>Bacilli</taxon>
        <taxon>Lactobacillales</taxon>
        <taxon>Lactobacillaceae</taxon>
        <taxon>Xylocopilactobacillus</taxon>
    </lineage>
</organism>
<dbReference type="PANTHER" id="PTHR45661:SF3">
    <property type="entry name" value="IG-LIKE DOMAIN-CONTAINING PROTEIN"/>
    <property type="match status" value="1"/>
</dbReference>
<dbReference type="RefSeq" id="WP_317698338.1">
    <property type="nucleotide sequence ID" value="NZ_AP026801.1"/>
</dbReference>
<reference evidence="1 2" key="1">
    <citation type="journal article" date="2023" name="Microbiol. Spectr.">
        <title>Symbiosis of Carpenter Bees with Uncharacterized Lactic Acid Bacteria Showing NAD Auxotrophy.</title>
        <authorList>
            <person name="Kawasaki S."/>
            <person name="Ozawa K."/>
            <person name="Mori T."/>
            <person name="Yamamoto A."/>
            <person name="Ito M."/>
            <person name="Ohkuma M."/>
            <person name="Sakamoto M."/>
            <person name="Matsutani M."/>
        </authorList>
    </citation>
    <scope>NUCLEOTIDE SEQUENCE [LARGE SCALE GENOMIC DNA]</scope>
    <source>
        <strain evidence="1 2">KimC2</strain>
    </source>
</reference>
<proteinExistence type="predicted"/>
<dbReference type="InterPro" id="IPR053139">
    <property type="entry name" value="Surface_bspA-like"/>
</dbReference>
<dbReference type="PANTHER" id="PTHR45661">
    <property type="entry name" value="SURFACE ANTIGEN"/>
    <property type="match status" value="1"/>
</dbReference>
<dbReference type="KEGG" id="xak:KIMC2_09690"/>
<dbReference type="InterPro" id="IPR011889">
    <property type="entry name" value="Liste_lipo_26"/>
</dbReference>
<evidence type="ECO:0008006" key="3">
    <source>
        <dbReference type="Google" id="ProtNLM"/>
    </source>
</evidence>
<dbReference type="SUPFAM" id="SSF52058">
    <property type="entry name" value="L domain-like"/>
    <property type="match status" value="1"/>
</dbReference>
<dbReference type="NCBIfam" id="TIGR02167">
    <property type="entry name" value="Liste_lipo_26"/>
    <property type="match status" value="12"/>
</dbReference>
<protein>
    <recommendedName>
        <fullName evidence="3">Surface protein</fullName>
    </recommendedName>
</protein>